<feature type="compositionally biased region" description="Basic and acidic residues" evidence="2">
    <location>
        <begin position="125"/>
        <end position="136"/>
    </location>
</feature>
<dbReference type="AlphaFoldDB" id="A0A6J7EAU8"/>
<dbReference type="InterPro" id="IPR000352">
    <property type="entry name" value="Pep_chain_release_fac_I"/>
</dbReference>
<proteinExistence type="inferred from homology"/>
<dbReference type="GO" id="GO:0072344">
    <property type="term" value="P:rescue of stalled ribosome"/>
    <property type="evidence" value="ECO:0007669"/>
    <property type="project" value="TreeGrafter"/>
</dbReference>
<dbReference type="Gene3D" id="3.30.160.20">
    <property type="match status" value="1"/>
</dbReference>
<feature type="domain" description="Prokaryotic-type class I peptide chain release factors" evidence="3">
    <location>
        <begin position="14"/>
        <end position="127"/>
    </location>
</feature>
<dbReference type="EMBL" id="CAFBLP010000030">
    <property type="protein sequence ID" value="CAB4879541.1"/>
    <property type="molecule type" value="Genomic_DNA"/>
</dbReference>
<gene>
    <name evidence="4" type="ORF">UFOPK3376_01367</name>
</gene>
<dbReference type="InterPro" id="IPR045853">
    <property type="entry name" value="Pep_chain_release_fac_I_sf"/>
</dbReference>
<reference evidence="4" key="1">
    <citation type="submission" date="2020-05" db="EMBL/GenBank/DDBJ databases">
        <authorList>
            <person name="Chiriac C."/>
            <person name="Salcher M."/>
            <person name="Ghai R."/>
            <person name="Kavagutti S V."/>
        </authorList>
    </citation>
    <scope>NUCLEOTIDE SEQUENCE</scope>
</reference>
<evidence type="ECO:0000256" key="1">
    <source>
        <dbReference type="ARBA" id="ARBA00010835"/>
    </source>
</evidence>
<accession>A0A6J7EAU8</accession>
<evidence type="ECO:0000259" key="3">
    <source>
        <dbReference type="Pfam" id="PF00472"/>
    </source>
</evidence>
<sequence>MDENDPVTPAGWRLSPAAFSWRFSRSSGPGGQHVNTTDSKAELICELAVAGLPEAVAARVIAKLGEQVRVVASTERSQRRNRAEALTRLANMIDAAAVVPRTRRATRPGKGAVERRITAKKHTSERKADRRWRADE</sequence>
<dbReference type="SUPFAM" id="SSF75620">
    <property type="entry name" value="Release factor"/>
    <property type="match status" value="1"/>
</dbReference>
<evidence type="ECO:0000256" key="2">
    <source>
        <dbReference type="SAM" id="MobiDB-lite"/>
    </source>
</evidence>
<protein>
    <submittedName>
        <fullName evidence="4">Unannotated protein</fullName>
    </submittedName>
</protein>
<feature type="region of interest" description="Disordered" evidence="2">
    <location>
        <begin position="102"/>
        <end position="136"/>
    </location>
</feature>
<dbReference type="PANTHER" id="PTHR47814:SF1">
    <property type="entry name" value="PEPTIDYL-TRNA HYDROLASE ARFB"/>
    <property type="match status" value="1"/>
</dbReference>
<name>A0A6J7EAU8_9ZZZZ</name>
<comment type="similarity">
    <text evidence="1">Belongs to the prokaryotic/mitochondrial release factor family.</text>
</comment>
<evidence type="ECO:0000313" key="4">
    <source>
        <dbReference type="EMBL" id="CAB4879541.1"/>
    </source>
</evidence>
<dbReference type="Pfam" id="PF00472">
    <property type="entry name" value="RF-1"/>
    <property type="match status" value="1"/>
</dbReference>
<dbReference type="NCBIfam" id="NF006718">
    <property type="entry name" value="PRK09256.1"/>
    <property type="match status" value="1"/>
</dbReference>
<dbReference type="GO" id="GO:0003747">
    <property type="term" value="F:translation release factor activity"/>
    <property type="evidence" value="ECO:0007669"/>
    <property type="project" value="InterPro"/>
</dbReference>
<dbReference type="GO" id="GO:0043022">
    <property type="term" value="F:ribosome binding"/>
    <property type="evidence" value="ECO:0007669"/>
    <property type="project" value="TreeGrafter"/>
</dbReference>
<dbReference type="GO" id="GO:0004045">
    <property type="term" value="F:peptidyl-tRNA hydrolase activity"/>
    <property type="evidence" value="ECO:0007669"/>
    <property type="project" value="TreeGrafter"/>
</dbReference>
<dbReference type="PANTHER" id="PTHR47814">
    <property type="entry name" value="PEPTIDYL-TRNA HYDROLASE ARFB"/>
    <property type="match status" value="1"/>
</dbReference>
<organism evidence="4">
    <name type="scientific">freshwater metagenome</name>
    <dbReference type="NCBI Taxonomy" id="449393"/>
    <lineage>
        <taxon>unclassified sequences</taxon>
        <taxon>metagenomes</taxon>
        <taxon>ecological metagenomes</taxon>
    </lineage>
</organism>